<keyword evidence="1" id="KW-0472">Membrane</keyword>
<sequence length="116" mass="11101">MTTPRPIRLAAAGVVLEGVVGVAAAVLLATAGVGFSVWGFVALAGIAVGAAGVALLAGVRGARGPCLVAQLLVLGCAFYAAVPSGQPAWGVPVMVVAALVLAGLLAAPSRAWASSG</sequence>
<proteinExistence type="predicted"/>
<keyword evidence="1" id="KW-1133">Transmembrane helix</keyword>
<protein>
    <recommendedName>
        <fullName evidence="4">Integral membrane protein</fullName>
    </recommendedName>
</protein>
<keyword evidence="3" id="KW-1185">Reference proteome</keyword>
<organism evidence="2 3">
    <name type="scientific">Actinomycetospora chlora</name>
    <dbReference type="NCBI Taxonomy" id="663608"/>
    <lineage>
        <taxon>Bacteria</taxon>
        <taxon>Bacillati</taxon>
        <taxon>Actinomycetota</taxon>
        <taxon>Actinomycetes</taxon>
        <taxon>Pseudonocardiales</taxon>
        <taxon>Pseudonocardiaceae</taxon>
        <taxon>Actinomycetospora</taxon>
    </lineage>
</organism>
<dbReference type="EMBL" id="BAABHO010000013">
    <property type="protein sequence ID" value="GAA4786112.1"/>
    <property type="molecule type" value="Genomic_DNA"/>
</dbReference>
<feature type="transmembrane region" description="Helical" evidence="1">
    <location>
        <begin position="64"/>
        <end position="82"/>
    </location>
</feature>
<gene>
    <name evidence="2" type="ORF">GCM10023200_20110</name>
</gene>
<reference evidence="3" key="1">
    <citation type="journal article" date="2019" name="Int. J. Syst. Evol. Microbiol.">
        <title>The Global Catalogue of Microorganisms (GCM) 10K type strain sequencing project: providing services to taxonomists for standard genome sequencing and annotation.</title>
        <authorList>
            <consortium name="The Broad Institute Genomics Platform"/>
            <consortium name="The Broad Institute Genome Sequencing Center for Infectious Disease"/>
            <person name="Wu L."/>
            <person name="Ma J."/>
        </authorList>
    </citation>
    <scope>NUCLEOTIDE SEQUENCE [LARGE SCALE GENOMIC DNA]</scope>
    <source>
        <strain evidence="3">JCM 17979</strain>
    </source>
</reference>
<name>A0ABP9AUJ0_9PSEU</name>
<dbReference type="RefSeq" id="WP_345413701.1">
    <property type="nucleotide sequence ID" value="NZ_BAABHO010000013.1"/>
</dbReference>
<evidence type="ECO:0000313" key="3">
    <source>
        <dbReference type="Proteomes" id="UP001500928"/>
    </source>
</evidence>
<accession>A0ABP9AUJ0</accession>
<feature type="transmembrane region" description="Helical" evidence="1">
    <location>
        <begin position="35"/>
        <end position="57"/>
    </location>
</feature>
<evidence type="ECO:0008006" key="4">
    <source>
        <dbReference type="Google" id="ProtNLM"/>
    </source>
</evidence>
<evidence type="ECO:0000313" key="2">
    <source>
        <dbReference type="EMBL" id="GAA4786112.1"/>
    </source>
</evidence>
<feature type="transmembrane region" description="Helical" evidence="1">
    <location>
        <begin position="7"/>
        <end position="29"/>
    </location>
</feature>
<comment type="caution">
    <text evidence="2">The sequence shown here is derived from an EMBL/GenBank/DDBJ whole genome shotgun (WGS) entry which is preliminary data.</text>
</comment>
<dbReference type="Proteomes" id="UP001500928">
    <property type="component" value="Unassembled WGS sequence"/>
</dbReference>
<evidence type="ECO:0000256" key="1">
    <source>
        <dbReference type="SAM" id="Phobius"/>
    </source>
</evidence>
<keyword evidence="1" id="KW-0812">Transmembrane</keyword>
<feature type="transmembrane region" description="Helical" evidence="1">
    <location>
        <begin position="88"/>
        <end position="107"/>
    </location>
</feature>